<evidence type="ECO:0000259" key="6">
    <source>
        <dbReference type="PROSITE" id="PS50048"/>
    </source>
</evidence>
<dbReference type="Pfam" id="PF00172">
    <property type="entry name" value="Zn_clus"/>
    <property type="match status" value="1"/>
</dbReference>
<accession>A0AAD3YEH5</accession>
<dbReference type="Pfam" id="PF04082">
    <property type="entry name" value="Fungal_trans"/>
    <property type="match status" value="1"/>
</dbReference>
<evidence type="ECO:0000256" key="1">
    <source>
        <dbReference type="ARBA" id="ARBA00004123"/>
    </source>
</evidence>
<dbReference type="Gene3D" id="4.10.240.10">
    <property type="entry name" value="Zn(2)-C6 fungal-type DNA-binding domain"/>
    <property type="match status" value="1"/>
</dbReference>
<dbReference type="SUPFAM" id="SSF57701">
    <property type="entry name" value="Zn2/Cys6 DNA-binding domain"/>
    <property type="match status" value="1"/>
</dbReference>
<keyword evidence="2" id="KW-0479">Metal-binding</keyword>
<dbReference type="GO" id="GO:0008270">
    <property type="term" value="F:zinc ion binding"/>
    <property type="evidence" value="ECO:0007669"/>
    <property type="project" value="InterPro"/>
</dbReference>
<evidence type="ECO:0000256" key="2">
    <source>
        <dbReference type="ARBA" id="ARBA00022723"/>
    </source>
</evidence>
<dbReference type="EMBL" id="BTCM01000007">
    <property type="protein sequence ID" value="GMK58987.1"/>
    <property type="molecule type" value="Genomic_DNA"/>
</dbReference>
<dbReference type="AlphaFoldDB" id="A0AAD3YEH5"/>
<evidence type="ECO:0000313" key="7">
    <source>
        <dbReference type="EMBL" id="GMK58987.1"/>
    </source>
</evidence>
<keyword evidence="8" id="KW-1185">Reference proteome</keyword>
<dbReference type="InterPro" id="IPR050987">
    <property type="entry name" value="AtrR-like"/>
</dbReference>
<name>A0AAD3YEH5_9TREE</name>
<sequence length="643" mass="72766">MSHPRHSHTTIRAASRDPLRGSAQNPLPASSKQACQACQQRKRKCDRKQPRCSMCEKRQIDCVFDLKGDPTLLAEALAALEEREAHIQALEHRVTALEGILRSVPELAHLAKLPTERLSNCSPLSVEAEMAAVSLDDQRDRGGELLPLKLVDIVEEGLAALLEPQEICITNTMRTLLGGTEEVEEMNDCLRPAEWPDHERGELLIHTFISMNPLYQHFWMEDMRKDLAAVMKGSATPLQEFTMTLVFAMASQYLAQRDSEELDTAAFRQKAFSLIGVVLRTEPAIVKSLFLITLYGVFDWAYPTLAHACPLASRIVRELELYREPTATLSPHDRDRRRAFWWSQYSIDHGLASIIYHFPVSFEGVQITMAWPEHLDNSTAERQGLDPLETVKLNVEMREIEWSFVSYQRGTRPDVRPSELITQLEAWYERAQRITQKRPQGPTSTHLDMYYHMLRGQLHGPLLDPLAGNARIMRESARSTLEYMVALNQQSLMGDSYFHFNYMIIMGMALLYGVLHLDGDPSKCDEKWCAAAIADVERCQAYLRSFCKGWPQTRVLYYTFDCFAARAIAQLQAYFAGPTSMPLLESVPLSEVDNITKVNPVSSGTDSSPNVGQGYENEGDVDALLAMLGWQADWLPELLPSFQ</sequence>
<feature type="compositionally biased region" description="Polar residues" evidence="5">
    <location>
        <begin position="22"/>
        <end position="31"/>
    </location>
</feature>
<dbReference type="SMART" id="SM00066">
    <property type="entry name" value="GAL4"/>
    <property type="match status" value="1"/>
</dbReference>
<evidence type="ECO:0000313" key="8">
    <source>
        <dbReference type="Proteomes" id="UP001222932"/>
    </source>
</evidence>
<dbReference type="GO" id="GO:0003677">
    <property type="term" value="F:DNA binding"/>
    <property type="evidence" value="ECO:0007669"/>
    <property type="project" value="UniProtKB-KW"/>
</dbReference>
<organism evidence="7 8">
    <name type="scientific">Cutaneotrichosporon spelunceum</name>
    <dbReference type="NCBI Taxonomy" id="1672016"/>
    <lineage>
        <taxon>Eukaryota</taxon>
        <taxon>Fungi</taxon>
        <taxon>Dikarya</taxon>
        <taxon>Basidiomycota</taxon>
        <taxon>Agaricomycotina</taxon>
        <taxon>Tremellomycetes</taxon>
        <taxon>Trichosporonales</taxon>
        <taxon>Trichosporonaceae</taxon>
        <taxon>Cutaneotrichosporon</taxon>
    </lineage>
</organism>
<protein>
    <recommendedName>
        <fullName evidence="6">Zn(2)-C6 fungal-type domain-containing protein</fullName>
    </recommendedName>
</protein>
<dbReference type="PANTHER" id="PTHR46910:SF3">
    <property type="entry name" value="HALOTOLERANCE PROTEIN 9-RELATED"/>
    <property type="match status" value="1"/>
</dbReference>
<dbReference type="CDD" id="cd00067">
    <property type="entry name" value="GAL4"/>
    <property type="match status" value="1"/>
</dbReference>
<dbReference type="PANTHER" id="PTHR46910">
    <property type="entry name" value="TRANSCRIPTION FACTOR PDR1"/>
    <property type="match status" value="1"/>
</dbReference>
<dbReference type="GO" id="GO:0005634">
    <property type="term" value="C:nucleus"/>
    <property type="evidence" value="ECO:0007669"/>
    <property type="project" value="UniProtKB-SubCell"/>
</dbReference>
<evidence type="ECO:0000256" key="4">
    <source>
        <dbReference type="ARBA" id="ARBA00023242"/>
    </source>
</evidence>
<keyword evidence="3" id="KW-0238">DNA-binding</keyword>
<dbReference type="GO" id="GO:0006351">
    <property type="term" value="P:DNA-templated transcription"/>
    <property type="evidence" value="ECO:0007669"/>
    <property type="project" value="InterPro"/>
</dbReference>
<feature type="domain" description="Zn(2)-C6 fungal-type" evidence="6">
    <location>
        <begin position="34"/>
        <end position="64"/>
    </location>
</feature>
<keyword evidence="4" id="KW-0539">Nucleus</keyword>
<dbReference type="GO" id="GO:0000981">
    <property type="term" value="F:DNA-binding transcription factor activity, RNA polymerase II-specific"/>
    <property type="evidence" value="ECO:0007669"/>
    <property type="project" value="InterPro"/>
</dbReference>
<gene>
    <name evidence="7" type="ORF">CspeluHIS016_0700020</name>
</gene>
<feature type="region of interest" description="Disordered" evidence="5">
    <location>
        <begin position="1"/>
        <end position="32"/>
    </location>
</feature>
<comment type="subcellular location">
    <subcellularLocation>
        <location evidence="1">Nucleus</location>
    </subcellularLocation>
</comment>
<reference evidence="7" key="1">
    <citation type="journal article" date="2023" name="BMC Genomics">
        <title>Chromosome-level genome assemblies of Cutaneotrichosporon spp. (Trichosporonales, Basidiomycota) reveal imbalanced evolution between nucleotide sequences and chromosome synteny.</title>
        <authorList>
            <person name="Kobayashi Y."/>
            <person name="Kayamori A."/>
            <person name="Aoki K."/>
            <person name="Shiwa Y."/>
            <person name="Matsutani M."/>
            <person name="Fujita N."/>
            <person name="Sugita T."/>
            <person name="Iwasaki W."/>
            <person name="Tanaka N."/>
            <person name="Takashima M."/>
        </authorList>
    </citation>
    <scope>NUCLEOTIDE SEQUENCE</scope>
    <source>
        <strain evidence="7">HIS016</strain>
    </source>
</reference>
<reference evidence="7" key="2">
    <citation type="submission" date="2023-06" db="EMBL/GenBank/DDBJ databases">
        <authorList>
            <person name="Kobayashi Y."/>
            <person name="Kayamori A."/>
            <person name="Aoki K."/>
            <person name="Shiwa Y."/>
            <person name="Fujita N."/>
            <person name="Sugita T."/>
            <person name="Iwasaki W."/>
            <person name="Tanaka N."/>
            <person name="Takashima M."/>
        </authorList>
    </citation>
    <scope>NUCLEOTIDE SEQUENCE</scope>
    <source>
        <strain evidence="7">HIS016</strain>
    </source>
</reference>
<dbReference type="InterPro" id="IPR007219">
    <property type="entry name" value="XnlR_reg_dom"/>
</dbReference>
<evidence type="ECO:0000256" key="5">
    <source>
        <dbReference type="SAM" id="MobiDB-lite"/>
    </source>
</evidence>
<dbReference type="CDD" id="cd12148">
    <property type="entry name" value="fungal_TF_MHR"/>
    <property type="match status" value="1"/>
</dbReference>
<dbReference type="PROSITE" id="PS50048">
    <property type="entry name" value="ZN2_CY6_FUNGAL_2"/>
    <property type="match status" value="1"/>
</dbReference>
<dbReference type="InterPro" id="IPR001138">
    <property type="entry name" value="Zn2Cys6_DnaBD"/>
</dbReference>
<comment type="caution">
    <text evidence="7">The sequence shown here is derived from an EMBL/GenBank/DDBJ whole genome shotgun (WGS) entry which is preliminary data.</text>
</comment>
<evidence type="ECO:0000256" key="3">
    <source>
        <dbReference type="ARBA" id="ARBA00023125"/>
    </source>
</evidence>
<proteinExistence type="predicted"/>
<dbReference type="InterPro" id="IPR036864">
    <property type="entry name" value="Zn2-C6_fun-type_DNA-bd_sf"/>
</dbReference>
<dbReference type="Proteomes" id="UP001222932">
    <property type="component" value="Unassembled WGS sequence"/>
</dbReference>